<evidence type="ECO:0000256" key="2">
    <source>
        <dbReference type="ARBA" id="ARBA00022723"/>
    </source>
</evidence>
<dbReference type="Gene3D" id="1.20.120.450">
    <property type="entry name" value="dinb family like domain"/>
    <property type="match status" value="1"/>
</dbReference>
<keyword evidence="5" id="KW-1185">Reference proteome</keyword>
<dbReference type="EMBL" id="CP008726">
    <property type="protein sequence ID" value="AIO68092.1"/>
    <property type="molecule type" value="Genomic_DNA"/>
</dbReference>
<comment type="similarity">
    <text evidence="1">Belongs to the DinB family.</text>
</comment>
<gene>
    <name evidence="4" type="ORF">DM82_858</name>
</gene>
<dbReference type="SUPFAM" id="SSF109854">
    <property type="entry name" value="DinB/YfiT-like putative metalloenzymes"/>
    <property type="match status" value="1"/>
</dbReference>
<dbReference type="PANTHER" id="PTHR37302:SF1">
    <property type="entry name" value="PROTEIN DINB"/>
    <property type="match status" value="1"/>
</dbReference>
<protein>
    <submittedName>
        <fullName evidence="4">DinB family protein</fullName>
    </submittedName>
</protein>
<dbReference type="InterPro" id="IPR034660">
    <property type="entry name" value="DinB/YfiT-like"/>
</dbReference>
<dbReference type="RefSeq" id="WP_010112322.1">
    <property type="nucleotide sequence ID" value="NZ_CADEQG010000020.1"/>
</dbReference>
<keyword evidence="2 3" id="KW-0479">Metal-binding</keyword>
<dbReference type="GO" id="GO:0046872">
    <property type="term" value="F:metal ion binding"/>
    <property type="evidence" value="ECO:0007669"/>
    <property type="project" value="UniProtKB-KW"/>
</dbReference>
<feature type="binding site" evidence="3">
    <location>
        <position position="50"/>
    </location>
    <ligand>
        <name>a divalent metal cation</name>
        <dbReference type="ChEBI" id="CHEBI:60240"/>
    </ligand>
</feature>
<dbReference type="PANTHER" id="PTHR37302">
    <property type="entry name" value="SLR1116 PROTEIN"/>
    <property type="match status" value="1"/>
</dbReference>
<dbReference type="AlphaFoldDB" id="A0AAI8B999"/>
<dbReference type="Pfam" id="PF05163">
    <property type="entry name" value="DinB"/>
    <property type="match status" value="1"/>
</dbReference>
<organism evidence="4 5">
    <name type="scientific">Burkholderia oklahomensis</name>
    <dbReference type="NCBI Taxonomy" id="342113"/>
    <lineage>
        <taxon>Bacteria</taxon>
        <taxon>Pseudomonadati</taxon>
        <taxon>Pseudomonadota</taxon>
        <taxon>Betaproteobacteria</taxon>
        <taxon>Burkholderiales</taxon>
        <taxon>Burkholderiaceae</taxon>
        <taxon>Burkholderia</taxon>
        <taxon>pseudomallei group</taxon>
    </lineage>
</organism>
<dbReference type="InterPro" id="IPR007837">
    <property type="entry name" value="DinB"/>
</dbReference>
<reference evidence="4 5" key="1">
    <citation type="submission" date="2014-06" db="EMBL/GenBank/DDBJ databases">
        <authorList>
            <person name="Bishop-Lilly K.A."/>
            <person name="Broomall S.M."/>
            <person name="Chain P.S."/>
            <person name="Chertkov O."/>
            <person name="Coyne S.R."/>
            <person name="Daligault H.E."/>
            <person name="Davenport K.W."/>
            <person name="Erkkila T."/>
            <person name="Frey K.G."/>
            <person name="Gibbons H.S."/>
            <person name="Gu W."/>
            <person name="Jaissle J."/>
            <person name="Johnson S.L."/>
            <person name="Koroleva G.I."/>
            <person name="Ladner J.T."/>
            <person name="Lo C.-C."/>
            <person name="Minogue T.D."/>
            <person name="Munk C."/>
            <person name="Palacios G.F."/>
            <person name="Redden C.L."/>
            <person name="Rosenzweig C.N."/>
            <person name="Scholz M.B."/>
            <person name="Teshima H."/>
            <person name="Xu Y."/>
        </authorList>
    </citation>
    <scope>NUCLEOTIDE SEQUENCE [LARGE SCALE GENOMIC DNA]</scope>
    <source>
        <strain evidence="4 5">EO147</strain>
    </source>
</reference>
<evidence type="ECO:0000313" key="4">
    <source>
        <dbReference type="EMBL" id="AIO68092.1"/>
    </source>
</evidence>
<dbReference type="Proteomes" id="UP000029424">
    <property type="component" value="Chromosome 1"/>
</dbReference>
<feature type="binding site" evidence="3">
    <location>
        <position position="135"/>
    </location>
    <ligand>
        <name>a divalent metal cation</name>
        <dbReference type="ChEBI" id="CHEBI:60240"/>
    </ligand>
</feature>
<proteinExistence type="inferred from homology"/>
<dbReference type="GeneID" id="60546422"/>
<sequence length="199" mass="21740">MNFSEYVIGKALYNRWANEKILEAVATLHPAQRDEPLVPGLDSIYAVLNHVLVVDRIWVAEVGGSEFDTPTTRTLLHADWDAYLADRRRTDARMLELVSGFDEAELTGTLYFDEEIHSDLREWPFASEIDHIFRHQAHHRGQVVLLLEATPVGRLKIDGLFVPPGPRLDAPGAAVVGSAEAMAAAAAAGTTAATARSGA</sequence>
<dbReference type="KEGG" id="bok:DM82_858"/>
<feature type="binding site" evidence="3">
    <location>
        <position position="139"/>
    </location>
    <ligand>
        <name>a divalent metal cation</name>
        <dbReference type="ChEBI" id="CHEBI:60240"/>
    </ligand>
</feature>
<evidence type="ECO:0000256" key="1">
    <source>
        <dbReference type="ARBA" id="ARBA00008635"/>
    </source>
</evidence>
<evidence type="ECO:0000256" key="3">
    <source>
        <dbReference type="PIRSR" id="PIRSR607837-1"/>
    </source>
</evidence>
<accession>A0AAI8B999</accession>
<evidence type="ECO:0000313" key="5">
    <source>
        <dbReference type="Proteomes" id="UP000029424"/>
    </source>
</evidence>
<name>A0AAI8B999_9BURK</name>